<evidence type="ECO:0000256" key="6">
    <source>
        <dbReference type="ARBA" id="ARBA00046271"/>
    </source>
</evidence>
<dbReference type="OrthoDB" id="441517at2759"/>
<reference evidence="11" key="1">
    <citation type="journal article" date="2017" name="Genome Biol.">
        <title>Comparative genomics reveals high biological diversity and specific adaptations in the industrially and medically important fungal genus Aspergillus.</title>
        <authorList>
            <person name="de Vries R.P."/>
            <person name="Riley R."/>
            <person name="Wiebenga A."/>
            <person name="Aguilar-Osorio G."/>
            <person name="Amillis S."/>
            <person name="Uchima C.A."/>
            <person name="Anderluh G."/>
            <person name="Asadollahi M."/>
            <person name="Askin M."/>
            <person name="Barry K."/>
            <person name="Battaglia E."/>
            <person name="Bayram O."/>
            <person name="Benocci T."/>
            <person name="Braus-Stromeyer S.A."/>
            <person name="Caldana C."/>
            <person name="Canovas D."/>
            <person name="Cerqueira G.C."/>
            <person name="Chen F."/>
            <person name="Chen W."/>
            <person name="Choi C."/>
            <person name="Clum A."/>
            <person name="Dos Santos R.A."/>
            <person name="Damasio A.R."/>
            <person name="Diallinas G."/>
            <person name="Emri T."/>
            <person name="Fekete E."/>
            <person name="Flipphi M."/>
            <person name="Freyberg S."/>
            <person name="Gallo A."/>
            <person name="Gournas C."/>
            <person name="Habgood R."/>
            <person name="Hainaut M."/>
            <person name="Harispe M.L."/>
            <person name="Henrissat B."/>
            <person name="Hilden K.S."/>
            <person name="Hope R."/>
            <person name="Hossain A."/>
            <person name="Karabika E."/>
            <person name="Karaffa L."/>
            <person name="Karanyi Z."/>
            <person name="Krasevec N."/>
            <person name="Kuo A."/>
            <person name="Kusch H."/>
            <person name="LaButti K."/>
            <person name="Lagendijk E.L."/>
            <person name="Lapidus A."/>
            <person name="Levasseur A."/>
            <person name="Lindquist E."/>
            <person name="Lipzen A."/>
            <person name="Logrieco A.F."/>
            <person name="MacCabe A."/>
            <person name="Maekelae M.R."/>
            <person name="Malavazi I."/>
            <person name="Melin P."/>
            <person name="Meyer V."/>
            <person name="Mielnichuk N."/>
            <person name="Miskei M."/>
            <person name="Molnar A.P."/>
            <person name="Mule G."/>
            <person name="Ngan C.Y."/>
            <person name="Orejas M."/>
            <person name="Orosz E."/>
            <person name="Ouedraogo J.P."/>
            <person name="Overkamp K.M."/>
            <person name="Park H.-S."/>
            <person name="Perrone G."/>
            <person name="Piumi F."/>
            <person name="Punt P.J."/>
            <person name="Ram A.F."/>
            <person name="Ramon A."/>
            <person name="Rauscher S."/>
            <person name="Record E."/>
            <person name="Riano-Pachon D.M."/>
            <person name="Robert V."/>
            <person name="Roehrig J."/>
            <person name="Ruller R."/>
            <person name="Salamov A."/>
            <person name="Salih N.S."/>
            <person name="Samson R.A."/>
            <person name="Sandor E."/>
            <person name="Sanguinetti M."/>
            <person name="Schuetze T."/>
            <person name="Sepcic K."/>
            <person name="Shelest E."/>
            <person name="Sherlock G."/>
            <person name="Sophianopoulou V."/>
            <person name="Squina F.M."/>
            <person name="Sun H."/>
            <person name="Susca A."/>
            <person name="Todd R.B."/>
            <person name="Tsang A."/>
            <person name="Unkles S.E."/>
            <person name="van de Wiele N."/>
            <person name="van Rossen-Uffink D."/>
            <person name="Oliveira J.V."/>
            <person name="Vesth T.C."/>
            <person name="Visser J."/>
            <person name="Yu J.-H."/>
            <person name="Zhou M."/>
            <person name="Andersen M.R."/>
            <person name="Archer D.B."/>
            <person name="Baker S.E."/>
            <person name="Benoit I."/>
            <person name="Brakhage A.A."/>
            <person name="Braus G.H."/>
            <person name="Fischer R."/>
            <person name="Frisvad J.C."/>
            <person name="Goldman G.H."/>
            <person name="Houbraken J."/>
            <person name="Oakley B."/>
            <person name="Pocsi I."/>
            <person name="Scazzocchio C."/>
            <person name="Seiboth B."/>
            <person name="vanKuyk P.A."/>
            <person name="Wortman J."/>
            <person name="Dyer P.S."/>
            <person name="Grigoriev I.V."/>
        </authorList>
    </citation>
    <scope>NUCLEOTIDE SEQUENCE [LARGE SCALE GENOMIC DNA]</scope>
    <source>
        <strain evidence="11">CBS 516.65</strain>
    </source>
</reference>
<feature type="compositionally biased region" description="Low complexity" evidence="8">
    <location>
        <begin position="366"/>
        <end position="376"/>
    </location>
</feature>
<dbReference type="Proteomes" id="UP000184300">
    <property type="component" value="Unassembled WGS sequence"/>
</dbReference>
<feature type="compositionally biased region" description="Low complexity" evidence="8">
    <location>
        <begin position="120"/>
        <end position="140"/>
    </location>
</feature>
<feature type="compositionally biased region" description="Low complexity" evidence="8">
    <location>
        <begin position="150"/>
        <end position="159"/>
    </location>
</feature>
<keyword evidence="3 7" id="KW-0576">Peroxisome</keyword>
<evidence type="ECO:0000256" key="8">
    <source>
        <dbReference type="SAM" id="MobiDB-lite"/>
    </source>
</evidence>
<dbReference type="GO" id="GO:0005102">
    <property type="term" value="F:signaling receptor binding"/>
    <property type="evidence" value="ECO:0007669"/>
    <property type="project" value="TreeGrafter"/>
</dbReference>
<comment type="function">
    <text evidence="7">Component of the PEX13-PEX14 docking complex, a translocon channel that specifically mediates the import of peroxisomal cargo proteins bound to PEX5 receptor. The PEX13-PEX14 docking complex forms a large import pore which can be opened to a diameter of about 9 nm. Mechanistically, PEX5 receptor along with cargo proteins associates with the PEX14 subunit of the PEX13-PEX14 docking complex in the cytosol, leading to the insertion of the receptor into the organelle membrane with the concomitant translocation of the cargo into the peroxisome matrix.</text>
</comment>
<dbReference type="GO" id="GO:1990429">
    <property type="term" value="C:peroxisomal importomer complex"/>
    <property type="evidence" value="ECO:0007669"/>
    <property type="project" value="TreeGrafter"/>
</dbReference>
<feature type="domain" description="Peroxisome membrane anchor protein Pex14p N-terminal" evidence="9">
    <location>
        <begin position="42"/>
        <end position="85"/>
    </location>
</feature>
<feature type="compositionally biased region" description="Basic and acidic residues" evidence="8">
    <location>
        <begin position="295"/>
        <end position="304"/>
    </location>
</feature>
<evidence type="ECO:0000259" key="9">
    <source>
        <dbReference type="Pfam" id="PF04695"/>
    </source>
</evidence>
<evidence type="ECO:0000256" key="4">
    <source>
        <dbReference type="ARBA" id="ARBA00029502"/>
    </source>
</evidence>
<dbReference type="GO" id="GO:0005778">
    <property type="term" value="C:peroxisomal membrane"/>
    <property type="evidence" value="ECO:0007669"/>
    <property type="project" value="UniProtKB-SubCell"/>
</dbReference>
<dbReference type="RefSeq" id="XP_022397278.1">
    <property type="nucleotide sequence ID" value="XM_022547527.1"/>
</dbReference>
<evidence type="ECO:0000256" key="3">
    <source>
        <dbReference type="ARBA" id="ARBA00023140"/>
    </source>
</evidence>
<dbReference type="InterPro" id="IPR036388">
    <property type="entry name" value="WH-like_DNA-bd_sf"/>
</dbReference>
<dbReference type="InterPro" id="IPR025655">
    <property type="entry name" value="PEX14"/>
</dbReference>
<gene>
    <name evidence="10" type="ORF">ASPGLDRAFT_51429</name>
</gene>
<feature type="region of interest" description="Disordered" evidence="8">
    <location>
        <begin position="281"/>
        <end position="313"/>
    </location>
</feature>
<comment type="similarity">
    <text evidence="1 7">Belongs to the peroxin-14 family.</text>
</comment>
<feature type="region of interest" description="Disordered" evidence="8">
    <location>
        <begin position="366"/>
        <end position="386"/>
    </location>
</feature>
<keyword evidence="7" id="KW-0472">Membrane</keyword>
<dbReference type="GO" id="GO:0016560">
    <property type="term" value="P:protein import into peroxisome matrix, docking"/>
    <property type="evidence" value="ECO:0007669"/>
    <property type="project" value="UniProtKB-UniRule"/>
</dbReference>
<dbReference type="GeneID" id="34463788"/>
<dbReference type="Pfam" id="PF04695">
    <property type="entry name" value="Pex14_N"/>
    <property type="match status" value="1"/>
</dbReference>
<dbReference type="EMBL" id="KV878910">
    <property type="protein sequence ID" value="OJJ80580.1"/>
    <property type="molecule type" value="Genomic_DNA"/>
</dbReference>
<keyword evidence="7" id="KW-0653">Protein transport</keyword>
<sequence>MADDKSTNPSIPAWQQANNTESTPSASEAPSQTSDDNDTTSRSTLLEQAAKFLEDDSIKNEATGRKIAFLESKGLQGDEIESLLGVSRNAEASGSSDTTSTSDSNDATNNSNKNEKSSDAADNVSVSSASQESQVLTPSTSSPPSPAPSSSPSTTQSSPRDVPPIITYPEFLTKQPKPPPLVSVNSIFYTLYGALGLGASMYGASEYLVKPMIANLTSARHDFAQNTKQNLRKLNEKLEQNVSVIPPELAIRAGRGSEDFDRDDDLDSITSDPAELFHRDIGTQTAPQDIAPPVSEDKPAEEKPSPNTAVTNHISHLENINSQLREVASTEDESTTQDDNLRSSLRDMHYYLDSLIYSSPSYTTGYGSWSSTGDSSNGAAGVAKSEEDAISGFRSEIRGVKGALLSAKNFPTSRGRVGSGIPISR</sequence>
<evidence type="ECO:0000256" key="2">
    <source>
        <dbReference type="ARBA" id="ARBA00023010"/>
    </source>
</evidence>
<proteinExistence type="inferred from homology"/>
<evidence type="ECO:0000256" key="1">
    <source>
        <dbReference type="ARBA" id="ARBA00005443"/>
    </source>
</evidence>
<feature type="region of interest" description="Disordered" evidence="8">
    <location>
        <begin position="69"/>
        <end position="165"/>
    </location>
</feature>
<evidence type="ECO:0000256" key="7">
    <source>
        <dbReference type="RuleBase" id="RU367032"/>
    </source>
</evidence>
<evidence type="ECO:0000313" key="11">
    <source>
        <dbReference type="Proteomes" id="UP000184300"/>
    </source>
</evidence>
<feature type="compositionally biased region" description="Low complexity" evidence="8">
    <location>
        <begin position="95"/>
        <end position="112"/>
    </location>
</feature>
<keyword evidence="7" id="KW-0813">Transport</keyword>
<evidence type="ECO:0000313" key="10">
    <source>
        <dbReference type="EMBL" id="OJJ80580.1"/>
    </source>
</evidence>
<dbReference type="InterPro" id="IPR006785">
    <property type="entry name" value="Pex14_N"/>
</dbReference>
<organism evidence="10 11">
    <name type="scientific">Aspergillus glaucus CBS 516.65</name>
    <dbReference type="NCBI Taxonomy" id="1160497"/>
    <lineage>
        <taxon>Eukaryota</taxon>
        <taxon>Fungi</taxon>
        <taxon>Dikarya</taxon>
        <taxon>Ascomycota</taxon>
        <taxon>Pezizomycotina</taxon>
        <taxon>Eurotiomycetes</taxon>
        <taxon>Eurotiomycetidae</taxon>
        <taxon>Eurotiales</taxon>
        <taxon>Aspergillaceae</taxon>
        <taxon>Aspergillus</taxon>
        <taxon>Aspergillus subgen. Aspergillus</taxon>
    </lineage>
</organism>
<dbReference type="PANTHER" id="PTHR23058">
    <property type="entry name" value="PEROXISOMAL MEMBRANE PROTEIN PEX14"/>
    <property type="match status" value="1"/>
</dbReference>
<protein>
    <recommendedName>
        <fullName evidence="4 7">Peroxisomal membrane protein PEX14</fullName>
    </recommendedName>
    <alternativeName>
        <fullName evidence="5 7">Peroxin-14</fullName>
    </alternativeName>
</protein>
<dbReference type="PANTHER" id="PTHR23058:SF5">
    <property type="entry name" value="PEROXISOMAL MEMBRANE PROTEIN PEX14"/>
    <property type="match status" value="1"/>
</dbReference>
<dbReference type="AlphaFoldDB" id="A0A1L9V9J6"/>
<feature type="region of interest" description="Disordered" evidence="8">
    <location>
        <begin position="1"/>
        <end position="44"/>
    </location>
</feature>
<dbReference type="VEuPathDB" id="FungiDB:ASPGLDRAFT_51429"/>
<dbReference type="Gene3D" id="1.10.10.10">
    <property type="entry name" value="Winged helix-like DNA-binding domain superfamily/Winged helix DNA-binding domain"/>
    <property type="match status" value="1"/>
</dbReference>
<name>A0A1L9V9J6_ASPGL</name>
<keyword evidence="2" id="KW-0811">Translocation</keyword>
<feature type="compositionally biased region" description="Polar residues" evidence="8">
    <location>
        <begin position="7"/>
        <end position="30"/>
    </location>
</feature>
<comment type="subcellular location">
    <subcellularLocation>
        <location evidence="6 7">Peroxisome membrane</location>
    </subcellularLocation>
</comment>
<evidence type="ECO:0000256" key="5">
    <source>
        <dbReference type="ARBA" id="ARBA00029691"/>
    </source>
</evidence>
<keyword evidence="11" id="KW-1185">Reference proteome</keyword>
<accession>A0A1L9V9J6</accession>